<proteinExistence type="predicted"/>
<gene>
    <name evidence="2" type="ORF">XENOCAPTIV_014824</name>
</gene>
<comment type="caution">
    <text evidence="2">The sequence shown here is derived from an EMBL/GenBank/DDBJ whole genome shotgun (WGS) entry which is preliminary data.</text>
</comment>
<accession>A0ABV0QJ99</accession>
<organism evidence="2 3">
    <name type="scientific">Xenoophorus captivus</name>
    <dbReference type="NCBI Taxonomy" id="1517983"/>
    <lineage>
        <taxon>Eukaryota</taxon>
        <taxon>Metazoa</taxon>
        <taxon>Chordata</taxon>
        <taxon>Craniata</taxon>
        <taxon>Vertebrata</taxon>
        <taxon>Euteleostomi</taxon>
        <taxon>Actinopterygii</taxon>
        <taxon>Neopterygii</taxon>
        <taxon>Teleostei</taxon>
        <taxon>Neoteleostei</taxon>
        <taxon>Acanthomorphata</taxon>
        <taxon>Ovalentaria</taxon>
        <taxon>Atherinomorphae</taxon>
        <taxon>Cyprinodontiformes</taxon>
        <taxon>Goodeidae</taxon>
        <taxon>Xenoophorus</taxon>
    </lineage>
</organism>
<dbReference type="Proteomes" id="UP001434883">
    <property type="component" value="Unassembled WGS sequence"/>
</dbReference>
<keyword evidence="3" id="KW-1185">Reference proteome</keyword>
<sequence length="119" mass="13069">MPLMAFSVQSSLIGSTELNAQWRLLHCHQALTALLVTSGSGDRPLCLYRWSEGLWAFYDPAEPDLILMLHTPLQGLVWWPGIDGDVETMVKDCEACLTRGKTGPPTPPPLQPLPCLSTP</sequence>
<evidence type="ECO:0000256" key="1">
    <source>
        <dbReference type="SAM" id="MobiDB-lite"/>
    </source>
</evidence>
<evidence type="ECO:0000313" key="3">
    <source>
        <dbReference type="Proteomes" id="UP001434883"/>
    </source>
</evidence>
<feature type="region of interest" description="Disordered" evidence="1">
    <location>
        <begin position="98"/>
        <end position="119"/>
    </location>
</feature>
<evidence type="ECO:0000313" key="2">
    <source>
        <dbReference type="EMBL" id="MEQ2195567.1"/>
    </source>
</evidence>
<dbReference type="EMBL" id="JAHRIN010011471">
    <property type="protein sequence ID" value="MEQ2195567.1"/>
    <property type="molecule type" value="Genomic_DNA"/>
</dbReference>
<name>A0ABV0QJ99_9TELE</name>
<protein>
    <submittedName>
        <fullName evidence="2">Uncharacterized protein</fullName>
    </submittedName>
</protein>
<reference evidence="2 3" key="1">
    <citation type="submission" date="2021-06" db="EMBL/GenBank/DDBJ databases">
        <authorList>
            <person name="Palmer J.M."/>
        </authorList>
    </citation>
    <scope>NUCLEOTIDE SEQUENCE [LARGE SCALE GENOMIC DNA]</scope>
    <source>
        <strain evidence="2 3">XC_2019</strain>
        <tissue evidence="2">Muscle</tissue>
    </source>
</reference>